<dbReference type="EMBL" id="JAWHQM010000025">
    <property type="protein sequence ID" value="KAK5632570.1"/>
    <property type="molecule type" value="Genomic_DNA"/>
</dbReference>
<dbReference type="Gene3D" id="3.40.50.720">
    <property type="entry name" value="NAD(P)-binding Rossmann-like Domain"/>
    <property type="match status" value="1"/>
</dbReference>
<reference evidence="1 2" key="1">
    <citation type="submission" date="2023-10" db="EMBL/GenBank/DDBJ databases">
        <title>Draft genome sequence of Xylaria bambusicola isolate GMP-LS, the root and basal stem rot pathogen of sugarcane in Indonesia.</title>
        <authorList>
            <person name="Selvaraj P."/>
            <person name="Muralishankar V."/>
            <person name="Muruganantham S."/>
            <person name="Sp S."/>
            <person name="Haryani S."/>
            <person name="Lau K.J.X."/>
            <person name="Naqvi N.I."/>
        </authorList>
    </citation>
    <scope>NUCLEOTIDE SEQUENCE [LARGE SCALE GENOMIC DNA]</scope>
    <source>
        <strain evidence="1">GMP-LS</strain>
    </source>
</reference>
<proteinExistence type="predicted"/>
<keyword evidence="2" id="KW-1185">Reference proteome</keyword>
<organism evidence="1 2">
    <name type="scientific">Xylaria bambusicola</name>
    <dbReference type="NCBI Taxonomy" id="326684"/>
    <lineage>
        <taxon>Eukaryota</taxon>
        <taxon>Fungi</taxon>
        <taxon>Dikarya</taxon>
        <taxon>Ascomycota</taxon>
        <taxon>Pezizomycotina</taxon>
        <taxon>Sordariomycetes</taxon>
        <taxon>Xylariomycetidae</taxon>
        <taxon>Xylariales</taxon>
        <taxon>Xylariaceae</taxon>
        <taxon>Xylaria</taxon>
    </lineage>
</organism>
<dbReference type="Proteomes" id="UP001305414">
    <property type="component" value="Unassembled WGS sequence"/>
</dbReference>
<name>A0AAN7Z0J9_9PEZI</name>
<sequence length="187" mass="21132">MLRALGGHAFSFGSLDDAEETTMDFPRRAAEIFAQAAGPHLPPNRPFTFVFVSIRSAEWDDSKPLLYLKNTRRLKGRAEVELLRTEEASPENLEIKIARPGFLVTGIKSGLKGPLKAIGRRLPGGMVDVERLSHCLLRIALGDFPDHAIFEAEFLNEHGKQDYGQRPNAFIRLGRNIRDRIMRHHHQ</sequence>
<comment type="caution">
    <text evidence="1">The sequence shown here is derived from an EMBL/GenBank/DDBJ whole genome shotgun (WGS) entry which is preliminary data.</text>
</comment>
<protein>
    <submittedName>
        <fullName evidence="1">Uncharacterized protein</fullName>
    </submittedName>
</protein>
<evidence type="ECO:0000313" key="2">
    <source>
        <dbReference type="Proteomes" id="UP001305414"/>
    </source>
</evidence>
<gene>
    <name evidence="1" type="ORF">RRF57_008284</name>
</gene>
<accession>A0AAN7Z0J9</accession>
<dbReference type="AlphaFoldDB" id="A0AAN7Z0J9"/>
<evidence type="ECO:0000313" key="1">
    <source>
        <dbReference type="EMBL" id="KAK5632570.1"/>
    </source>
</evidence>